<keyword evidence="3" id="KW-0132">Cell division</keyword>
<dbReference type="Gene3D" id="3.30.1150.10">
    <property type="match status" value="1"/>
</dbReference>
<dbReference type="SUPFAM" id="SSF74653">
    <property type="entry name" value="TolA/TonB C-terminal domain"/>
    <property type="match status" value="1"/>
</dbReference>
<dbReference type="GO" id="GO:0016020">
    <property type="term" value="C:membrane"/>
    <property type="evidence" value="ECO:0007669"/>
    <property type="project" value="InterPro"/>
</dbReference>
<dbReference type="InParanoid" id="A0A4R2PPR6"/>
<evidence type="ECO:0000313" key="4">
    <source>
        <dbReference type="Proteomes" id="UP000295399"/>
    </source>
</evidence>
<dbReference type="EMBL" id="SLXO01000002">
    <property type="protein sequence ID" value="TCP37779.1"/>
    <property type="molecule type" value="Genomic_DNA"/>
</dbReference>
<evidence type="ECO:0000256" key="1">
    <source>
        <dbReference type="ARBA" id="ARBA00022553"/>
    </source>
</evidence>
<organism evidence="3 4">
    <name type="scientific">Rhodothalassium salexigens DSM 2132</name>
    <dbReference type="NCBI Taxonomy" id="1188247"/>
    <lineage>
        <taxon>Bacteria</taxon>
        <taxon>Pseudomonadati</taxon>
        <taxon>Pseudomonadota</taxon>
        <taxon>Alphaproteobacteria</taxon>
        <taxon>Rhodothalassiales</taxon>
        <taxon>Rhodothalassiaceae</taxon>
        <taxon>Rhodothalassium</taxon>
    </lineage>
</organism>
<dbReference type="GO" id="GO:0004969">
    <property type="term" value="F:histamine receptor activity"/>
    <property type="evidence" value="ECO:0007669"/>
    <property type="project" value="InterPro"/>
</dbReference>
<name>A0A4R2PPR6_RHOSA</name>
<dbReference type="Proteomes" id="UP000295399">
    <property type="component" value="Unassembled WGS sequence"/>
</dbReference>
<accession>A0A4R2PPR6</accession>
<sequence>MGLGLSVALHVGVLLFAIFGLPRLTPPVPEPPEVIEVEFVEVAEETATKADDGAAQPEPPKPEPDPEPQEPAPDPDPKPELRTAPEDVEPEPAEAAPEVPLPEPKPEPKPEPEPEPKPEPEETVTALAQRVMPQSKPTAPSRFDAGQIAALIDKSVKETPSLNVADLEKAIKAEAKRQGARSRLKAQRNLARIEQLIRQKVQRCWSIPVGVKNIEQMSVKIRLRLRPDGSMMGPPRYVNAGDLNAPGREFYRTFAESARRAVQRCAPYDLPVDLYDTWDDIVFNFDASAMVGG</sequence>
<keyword evidence="1" id="KW-0597">Phosphoprotein</keyword>
<feature type="compositionally biased region" description="Basic and acidic residues" evidence="2">
    <location>
        <begin position="75"/>
        <end position="85"/>
    </location>
</feature>
<dbReference type="GO" id="GO:0051301">
    <property type="term" value="P:cell division"/>
    <property type="evidence" value="ECO:0007669"/>
    <property type="project" value="UniProtKB-KW"/>
</dbReference>
<dbReference type="PRINTS" id="PR01471">
    <property type="entry name" value="HISTAMINEH3R"/>
</dbReference>
<comment type="caution">
    <text evidence="3">The sequence shown here is derived from an EMBL/GenBank/DDBJ whole genome shotgun (WGS) entry which is preliminary data.</text>
</comment>
<protein>
    <submittedName>
        <fullName evidence="3">Cell division and transport-associated protein TolA</fullName>
    </submittedName>
</protein>
<dbReference type="AlphaFoldDB" id="A0A4R2PPR6"/>
<proteinExistence type="predicted"/>
<keyword evidence="4" id="KW-1185">Reference proteome</keyword>
<evidence type="ECO:0000313" key="3">
    <source>
        <dbReference type="EMBL" id="TCP37779.1"/>
    </source>
</evidence>
<feature type="region of interest" description="Disordered" evidence="2">
    <location>
        <begin position="43"/>
        <end position="123"/>
    </location>
</feature>
<dbReference type="RefSeq" id="WP_165878692.1">
    <property type="nucleotide sequence ID" value="NZ_JACIGF010000002.1"/>
</dbReference>
<gene>
    <name evidence="3" type="ORF">EV659_102186</name>
</gene>
<keyword evidence="3" id="KW-0131">Cell cycle</keyword>
<reference evidence="3 4" key="1">
    <citation type="submission" date="2019-03" db="EMBL/GenBank/DDBJ databases">
        <title>Genomic Encyclopedia of Type Strains, Phase IV (KMG-IV): sequencing the most valuable type-strain genomes for metagenomic binning, comparative biology and taxonomic classification.</title>
        <authorList>
            <person name="Goeker M."/>
        </authorList>
    </citation>
    <scope>NUCLEOTIDE SEQUENCE [LARGE SCALE GENOMIC DNA]</scope>
    <source>
        <strain evidence="3 4">DSM 2132</strain>
    </source>
</reference>
<feature type="compositionally biased region" description="Basic and acidic residues" evidence="2">
    <location>
        <begin position="104"/>
        <end position="120"/>
    </location>
</feature>
<evidence type="ECO:0000256" key="2">
    <source>
        <dbReference type="SAM" id="MobiDB-lite"/>
    </source>
</evidence>
<dbReference type="InterPro" id="IPR003980">
    <property type="entry name" value="Histamine_H3_rcpt"/>
</dbReference>